<dbReference type="PANTHER" id="PTHR24198:SF165">
    <property type="entry name" value="ANKYRIN REPEAT-CONTAINING PROTEIN-RELATED"/>
    <property type="match status" value="1"/>
</dbReference>
<dbReference type="Pfam" id="PF12796">
    <property type="entry name" value="Ank_2"/>
    <property type="match status" value="1"/>
</dbReference>
<dbReference type="PROSITE" id="PS50297">
    <property type="entry name" value="ANK_REP_REGION"/>
    <property type="match status" value="1"/>
</dbReference>
<evidence type="ECO:0000256" key="3">
    <source>
        <dbReference type="PROSITE-ProRule" id="PRU00023"/>
    </source>
</evidence>
<evidence type="ECO:0000256" key="1">
    <source>
        <dbReference type="ARBA" id="ARBA00022737"/>
    </source>
</evidence>
<evidence type="ECO:0000313" key="5">
    <source>
        <dbReference type="Proteomes" id="UP000276215"/>
    </source>
</evidence>
<dbReference type="Gene3D" id="1.25.40.20">
    <property type="entry name" value="Ankyrin repeat-containing domain"/>
    <property type="match status" value="1"/>
</dbReference>
<feature type="non-terminal residue" evidence="4">
    <location>
        <position position="1"/>
    </location>
</feature>
<evidence type="ECO:0000313" key="4">
    <source>
        <dbReference type="EMBL" id="RPA96130.1"/>
    </source>
</evidence>
<protein>
    <submittedName>
        <fullName evidence="4">Ankyrin</fullName>
    </submittedName>
</protein>
<dbReference type="AlphaFoldDB" id="A0A3N4JIA7"/>
<dbReference type="OrthoDB" id="10057496at2759"/>
<keyword evidence="5" id="KW-1185">Reference proteome</keyword>
<keyword evidence="2 3" id="KW-0040">ANK repeat</keyword>
<accession>A0A3N4JIA7</accession>
<reference evidence="4 5" key="1">
    <citation type="journal article" date="2018" name="Nat. Ecol. Evol.">
        <title>Pezizomycetes genomes reveal the molecular basis of ectomycorrhizal truffle lifestyle.</title>
        <authorList>
            <person name="Murat C."/>
            <person name="Payen T."/>
            <person name="Noel B."/>
            <person name="Kuo A."/>
            <person name="Morin E."/>
            <person name="Chen J."/>
            <person name="Kohler A."/>
            <person name="Krizsan K."/>
            <person name="Balestrini R."/>
            <person name="Da Silva C."/>
            <person name="Montanini B."/>
            <person name="Hainaut M."/>
            <person name="Levati E."/>
            <person name="Barry K.W."/>
            <person name="Belfiori B."/>
            <person name="Cichocki N."/>
            <person name="Clum A."/>
            <person name="Dockter R.B."/>
            <person name="Fauchery L."/>
            <person name="Guy J."/>
            <person name="Iotti M."/>
            <person name="Le Tacon F."/>
            <person name="Lindquist E.A."/>
            <person name="Lipzen A."/>
            <person name="Malagnac F."/>
            <person name="Mello A."/>
            <person name="Molinier V."/>
            <person name="Miyauchi S."/>
            <person name="Poulain J."/>
            <person name="Riccioni C."/>
            <person name="Rubini A."/>
            <person name="Sitrit Y."/>
            <person name="Splivallo R."/>
            <person name="Traeger S."/>
            <person name="Wang M."/>
            <person name="Zifcakova L."/>
            <person name="Wipf D."/>
            <person name="Zambonelli A."/>
            <person name="Paolocci F."/>
            <person name="Nowrousian M."/>
            <person name="Ottonello S."/>
            <person name="Baldrian P."/>
            <person name="Spatafora J.W."/>
            <person name="Henrissat B."/>
            <person name="Nagy L.G."/>
            <person name="Aury J.M."/>
            <person name="Wincker P."/>
            <person name="Grigoriev I.V."/>
            <person name="Bonfante P."/>
            <person name="Martin F.M."/>
        </authorList>
    </citation>
    <scope>NUCLEOTIDE SEQUENCE [LARGE SCALE GENOMIC DNA]</scope>
    <source>
        <strain evidence="4 5">120613-1</strain>
    </source>
</reference>
<dbReference type="Proteomes" id="UP000276215">
    <property type="component" value="Unassembled WGS sequence"/>
</dbReference>
<sequence>GRAEMVELLLDSRADIGATNPADGITPLICAVRFARDVRLVKALLAKGAKPDPPDANGMTALHHGVSDSARLDSFLAMLEVNPDVNVRCPSGRTPLHLAIQNSHTALATALIDHGADVTVRC</sequence>
<dbReference type="PROSITE" id="PS50088">
    <property type="entry name" value="ANK_REPEAT"/>
    <property type="match status" value="2"/>
</dbReference>
<dbReference type="Pfam" id="PF00023">
    <property type="entry name" value="Ank"/>
    <property type="match status" value="1"/>
</dbReference>
<proteinExistence type="predicted"/>
<feature type="repeat" description="ANK" evidence="3">
    <location>
        <begin position="23"/>
        <end position="56"/>
    </location>
</feature>
<evidence type="ECO:0000256" key="2">
    <source>
        <dbReference type="ARBA" id="ARBA00023043"/>
    </source>
</evidence>
<dbReference type="InterPro" id="IPR002110">
    <property type="entry name" value="Ankyrin_rpt"/>
</dbReference>
<dbReference type="EMBL" id="ML120417">
    <property type="protein sequence ID" value="RPA96130.1"/>
    <property type="molecule type" value="Genomic_DNA"/>
</dbReference>
<dbReference type="STRING" id="1336337.A0A3N4JIA7"/>
<dbReference type="SMART" id="SM00248">
    <property type="entry name" value="ANK"/>
    <property type="match status" value="3"/>
</dbReference>
<gene>
    <name evidence="4" type="ORF">L873DRAFT_1636454</name>
</gene>
<dbReference type="InterPro" id="IPR036770">
    <property type="entry name" value="Ankyrin_rpt-contain_sf"/>
</dbReference>
<name>A0A3N4JIA7_9PEZI</name>
<dbReference type="SUPFAM" id="SSF48403">
    <property type="entry name" value="Ankyrin repeat"/>
    <property type="match status" value="1"/>
</dbReference>
<feature type="repeat" description="ANK" evidence="3">
    <location>
        <begin position="91"/>
        <end position="122"/>
    </location>
</feature>
<keyword evidence="1" id="KW-0677">Repeat</keyword>
<feature type="non-terminal residue" evidence="4">
    <location>
        <position position="122"/>
    </location>
</feature>
<organism evidence="4 5">
    <name type="scientific">Choiromyces venosus 120613-1</name>
    <dbReference type="NCBI Taxonomy" id="1336337"/>
    <lineage>
        <taxon>Eukaryota</taxon>
        <taxon>Fungi</taxon>
        <taxon>Dikarya</taxon>
        <taxon>Ascomycota</taxon>
        <taxon>Pezizomycotina</taxon>
        <taxon>Pezizomycetes</taxon>
        <taxon>Pezizales</taxon>
        <taxon>Tuberaceae</taxon>
        <taxon>Choiromyces</taxon>
    </lineage>
</organism>
<dbReference type="PANTHER" id="PTHR24198">
    <property type="entry name" value="ANKYRIN REPEAT AND PROTEIN KINASE DOMAIN-CONTAINING PROTEIN"/>
    <property type="match status" value="1"/>
</dbReference>